<gene>
    <name evidence="3" type="ORF">QYE77_15130</name>
</gene>
<geneLocation type="plasmid" evidence="3">
    <name>p4228-RoL</name>
</geneLocation>
<reference evidence="3 4" key="1">
    <citation type="submission" date="2023-07" db="EMBL/GenBank/DDBJ databases">
        <title>Novel species of Thermanaerothrix with wide hydrolytic capabilities.</title>
        <authorList>
            <person name="Zayulina K.S."/>
            <person name="Podosokorskaya O.A."/>
            <person name="Elcheninov A.G."/>
        </authorList>
    </citation>
    <scope>NUCLEOTIDE SEQUENCE [LARGE SCALE GENOMIC DNA]</scope>
    <source>
        <strain evidence="3 4">4228-RoL</strain>
        <plasmid evidence="3">p4228-RoL</plasmid>
    </source>
</reference>
<organism evidence="3 4">
    <name type="scientific">Thermanaerothrix solaris</name>
    <dbReference type="NCBI Taxonomy" id="3058434"/>
    <lineage>
        <taxon>Bacteria</taxon>
        <taxon>Bacillati</taxon>
        <taxon>Chloroflexota</taxon>
        <taxon>Anaerolineae</taxon>
        <taxon>Anaerolineales</taxon>
        <taxon>Anaerolineaceae</taxon>
        <taxon>Thermanaerothrix</taxon>
    </lineage>
</organism>
<sequence>MAKRHQQHALKAQAGQAMAEFALVLPVMALLVFGLFLAGFYILRAVQADYGLFLSGVATGAYKTPATSQALQRITNEDIRGAIKAGIQDPYTVRSRIEIDQVRLTVLGVEFREVQRGETVFRLWRFRPGPQGGR</sequence>
<evidence type="ECO:0000259" key="2">
    <source>
        <dbReference type="Pfam" id="PF07811"/>
    </source>
</evidence>
<comment type="caution">
    <text evidence="3">The sequence shown here is derived from an EMBL/GenBank/DDBJ whole genome shotgun (WGS) entry which is preliminary data.</text>
</comment>
<keyword evidence="1" id="KW-1133">Transmembrane helix</keyword>
<evidence type="ECO:0000313" key="3">
    <source>
        <dbReference type="EMBL" id="MDT8899597.1"/>
    </source>
</evidence>
<keyword evidence="1" id="KW-0812">Transmembrane</keyword>
<dbReference type="Proteomes" id="UP001254165">
    <property type="component" value="Unassembled WGS sequence"/>
</dbReference>
<dbReference type="Pfam" id="PF07811">
    <property type="entry name" value="TadE"/>
    <property type="match status" value="1"/>
</dbReference>
<evidence type="ECO:0000256" key="1">
    <source>
        <dbReference type="SAM" id="Phobius"/>
    </source>
</evidence>
<evidence type="ECO:0000313" key="4">
    <source>
        <dbReference type="Proteomes" id="UP001254165"/>
    </source>
</evidence>
<keyword evidence="3" id="KW-0614">Plasmid</keyword>
<accession>A0ABU3NTY9</accession>
<proteinExistence type="predicted"/>
<dbReference type="InterPro" id="IPR012495">
    <property type="entry name" value="TadE-like_dom"/>
</dbReference>
<keyword evidence="4" id="KW-1185">Reference proteome</keyword>
<dbReference type="RefSeq" id="WP_315626254.1">
    <property type="nucleotide sequence ID" value="NZ_JAUHMF010000010.1"/>
</dbReference>
<keyword evidence="1" id="KW-0472">Membrane</keyword>
<dbReference type="EMBL" id="JAUHMF010000010">
    <property type="protein sequence ID" value="MDT8899597.1"/>
    <property type="molecule type" value="Genomic_DNA"/>
</dbReference>
<protein>
    <submittedName>
        <fullName evidence="3">Pilus assembly protein</fullName>
    </submittedName>
</protein>
<feature type="transmembrane region" description="Helical" evidence="1">
    <location>
        <begin position="21"/>
        <end position="43"/>
    </location>
</feature>
<name>A0ABU3NTY9_9CHLR</name>
<feature type="domain" description="TadE-like" evidence="2">
    <location>
        <begin position="15"/>
        <end position="49"/>
    </location>
</feature>